<evidence type="ECO:0000313" key="3">
    <source>
        <dbReference type="Proteomes" id="UP000282597"/>
    </source>
</evidence>
<dbReference type="PROSITE" id="PS50082">
    <property type="entry name" value="WD_REPEATS_2"/>
    <property type="match status" value="7"/>
</dbReference>
<dbReference type="Pfam" id="PF00805">
    <property type="entry name" value="Pentapeptide"/>
    <property type="match status" value="1"/>
</dbReference>
<dbReference type="InterPro" id="IPR001646">
    <property type="entry name" value="5peptide_repeat"/>
</dbReference>
<dbReference type="PROSITE" id="PS50294">
    <property type="entry name" value="WD_REPEATS_REGION"/>
    <property type="match status" value="7"/>
</dbReference>
<dbReference type="InterPro" id="IPR007111">
    <property type="entry name" value="NACHT_NTPase"/>
</dbReference>
<reference evidence="2 3" key="1">
    <citation type="journal article" date="2018" name="Microbes Environ.">
        <title>Comparative Genomic Insights into Endofungal Lifestyles of Two Bacterial Endosymbionts, Mycoavidus cysteinexigens and Burkholderia rhizoxinica.</title>
        <authorList>
            <person name="Sharmin D."/>
            <person name="Guo Y."/>
            <person name="Nishizawa T."/>
            <person name="Ohshima S."/>
            <person name="Sato Y."/>
            <person name="Takashima Y."/>
            <person name="Narisawa K."/>
            <person name="Ohta H."/>
        </authorList>
    </citation>
    <scope>NUCLEOTIDE SEQUENCE [LARGE SCALE GENOMIC DNA]</scope>
    <source>
        <strain evidence="2 3">B1-EB</strain>
    </source>
</reference>
<organism evidence="2 3">
    <name type="scientific">Mycoavidus cysteinexigens</name>
    <dbReference type="NCBI Taxonomy" id="1553431"/>
    <lineage>
        <taxon>Bacteria</taxon>
        <taxon>Pseudomonadati</taxon>
        <taxon>Pseudomonadota</taxon>
        <taxon>Betaproteobacteria</taxon>
        <taxon>Burkholderiales</taxon>
        <taxon>Burkholderiaceae</taxon>
        <taxon>Mycoavidus</taxon>
    </lineage>
</organism>
<evidence type="ECO:0000313" key="2">
    <source>
        <dbReference type="EMBL" id="BBE09047.1"/>
    </source>
</evidence>
<dbReference type="Gene3D" id="3.40.50.300">
    <property type="entry name" value="P-loop containing nucleotide triphosphate hydrolases"/>
    <property type="match status" value="1"/>
</dbReference>
<dbReference type="RefSeq" id="WP_052393717.1">
    <property type="nucleotide sequence ID" value="NZ_AP018150.1"/>
</dbReference>
<dbReference type="InterPro" id="IPR027417">
    <property type="entry name" value="P-loop_NTPase"/>
</dbReference>
<dbReference type="InterPro" id="IPR001680">
    <property type="entry name" value="WD40_rpt"/>
</dbReference>
<dbReference type="Gene3D" id="2.160.20.80">
    <property type="entry name" value="E3 ubiquitin-protein ligase SopA"/>
    <property type="match status" value="1"/>
</dbReference>
<name>A0A2Z6EUB3_9BURK</name>
<dbReference type="Pfam" id="PF00400">
    <property type="entry name" value="WD40"/>
    <property type="match status" value="8"/>
</dbReference>
<dbReference type="SUPFAM" id="SSF52540">
    <property type="entry name" value="P-loop containing nucleoside triphosphate hydrolases"/>
    <property type="match status" value="1"/>
</dbReference>
<dbReference type="PANTHER" id="PTHR22847">
    <property type="entry name" value="WD40 REPEAT PROTEIN"/>
    <property type="match status" value="1"/>
</dbReference>
<dbReference type="PANTHER" id="PTHR22847:SF637">
    <property type="entry name" value="WD REPEAT DOMAIN 5B"/>
    <property type="match status" value="1"/>
</dbReference>
<dbReference type="SUPFAM" id="SSF50978">
    <property type="entry name" value="WD40 repeat-like"/>
    <property type="match status" value="2"/>
</dbReference>
<dbReference type="CDD" id="cd00200">
    <property type="entry name" value="WD40"/>
    <property type="match status" value="1"/>
</dbReference>
<dbReference type="Proteomes" id="UP000282597">
    <property type="component" value="Chromosome"/>
</dbReference>
<proteinExistence type="predicted"/>
<dbReference type="EMBL" id="AP018150">
    <property type="protein sequence ID" value="BBE09047.1"/>
    <property type="molecule type" value="Genomic_DNA"/>
</dbReference>
<gene>
    <name evidence="2" type="ORF">MCB1EB_0886</name>
</gene>
<dbReference type="PROSITE" id="PS00678">
    <property type="entry name" value="WD_REPEATS_1"/>
    <property type="match status" value="2"/>
</dbReference>
<accession>A0A2Z6EUB3</accession>
<dbReference type="PRINTS" id="PR00320">
    <property type="entry name" value="GPROTEINBRPT"/>
</dbReference>
<dbReference type="InterPro" id="IPR019775">
    <property type="entry name" value="WD40_repeat_CS"/>
</dbReference>
<dbReference type="KEGG" id="mcys:MCB1EB_0886"/>
<dbReference type="AlphaFoldDB" id="A0A2Z6EUB3"/>
<keyword evidence="3" id="KW-1185">Reference proteome</keyword>
<sequence length="1201" mass="135097">MLPISGSNVPPISNTSTRSNLLTQIDAIHEQANGEGQSIVQASENCVVSNQLYGESHTVTTNFFLTASDSNTKLIFEKLNGHAEASRYKPLAQLGTQIEELRTAYLNVLEEVDEIRDGLALYIPSEGQETADSKTSFTLIDKVRDFLSSNKKVFLLLGEAGSGKSTFNRYLTRTLWEEYPQSPTAPIPLFIALAEHRLSCDDLIESYLLEQGFTSEEIALLRKEKRLVFILDGFDETQDRTQAFYTQNKLDHWKNAQVIISSRPEYLRENYRSQFQKRGQTTAVQEYWLSTISDDWITAYIQKYIQHTQRTGWGLKRYQNTLNNLPTLKEAIRRPFLLRMALDLLPDLAESKSAPMTRIALYDAFISRWWNRSEERLLHIKLTDEEEKARRKLGQHLVAKGLRASQEMAIALTQKRLIQASYDPEKDEIIPEAWRTYLDENEVEKRLLLFNAPLIHQGQNYRFIHKSIQDYCVARAICGPQFKDAKPDIHAVLNRFLLVDEPLILDFLVERVKQHFSFKGHLHAWIESSKDRDAAVTVGAANAITVLVRAGVQFIGANLKGIRIPGADLSYGVFDHTQFEGADLSGVTLRGAWLRGANMREANLNGIEFGEKPALEVGNWVNVCSYSPDGRWLAVGTTEKGYIKLYQAQTLEFKYALERPHAGEDSEGVNSVAFSPDSQWLASVGDDTLVKLWSVAAGELQHILTGHSAEVLSVTFSPNVQWLASSSRDKTIKIWTVQGKLLYTLEGHSDWVRSVSISPDGRWLASGSFDKTVKLWGLDSAGAVLRQTLEVSDKVFSVSISPDGNWLASGSMDSKVNLWELGSAGAVLRQTLDEHYENVWNVSFSSDGKWLASGSDDYSVRLWELESAGAVLRHTLEGPHEAGHYGAVSSVSFSPDGKWLASGDWDYSVKLWGLGSTIKLRHTLKGHDEPVMSVSFSPDGKWLASGSRDRSVKLWALDTGEYEAKTTIQGFVGCVNSIIWREVVEGSAKIVLGGENNTIRIFQLEQKRKSWKSSLCWTSYQNELYVADLLIEGAQGLSPMNARLIEQRQRVAAEFLEEDSDELSSESEESGEVSSEEENFDEFNMNRSFELENLSQNKLNLANVPIQENLDVSAVEIDRIWRLPFTDLEQGRELNVSNRVIIESESLPVLAKPGEMSCDEEDTVEESRSGAEFPLKRKTYSARSASLEMERKVGRVDDNFL</sequence>
<dbReference type="InterPro" id="IPR020472">
    <property type="entry name" value="WD40_PAC1"/>
</dbReference>
<dbReference type="InterPro" id="IPR036322">
    <property type="entry name" value="WD40_repeat_dom_sf"/>
</dbReference>
<evidence type="ECO:0000256" key="1">
    <source>
        <dbReference type="SAM" id="MobiDB-lite"/>
    </source>
</evidence>
<dbReference type="Pfam" id="PF05729">
    <property type="entry name" value="NACHT"/>
    <property type="match status" value="1"/>
</dbReference>
<feature type="region of interest" description="Disordered" evidence="1">
    <location>
        <begin position="1057"/>
        <end position="1079"/>
    </location>
</feature>
<dbReference type="PROSITE" id="PS50837">
    <property type="entry name" value="NACHT"/>
    <property type="match status" value="1"/>
</dbReference>
<dbReference type="Gene3D" id="2.130.10.10">
    <property type="entry name" value="YVTN repeat-like/Quinoprotein amine dehydrogenase"/>
    <property type="match status" value="4"/>
</dbReference>
<dbReference type="SMART" id="SM00320">
    <property type="entry name" value="WD40"/>
    <property type="match status" value="9"/>
</dbReference>
<dbReference type="InterPro" id="IPR015943">
    <property type="entry name" value="WD40/YVTN_repeat-like_dom_sf"/>
</dbReference>
<dbReference type="SUPFAM" id="SSF141571">
    <property type="entry name" value="Pentapeptide repeat-like"/>
    <property type="match status" value="1"/>
</dbReference>
<protein>
    <submittedName>
        <fullName evidence="2">HNWD1 protein</fullName>
    </submittedName>
</protein>